<dbReference type="InterPro" id="IPR036034">
    <property type="entry name" value="PDZ_sf"/>
</dbReference>
<reference evidence="3" key="1">
    <citation type="journal article" date="2021" name="Microb. Physiol.">
        <title>Proteogenomic Insights into the Physiology of Marine, Sulfate-Reducing, Filamentous Desulfonema limicola and Desulfonema magnum.</title>
        <authorList>
            <person name="Schnaars V."/>
            <person name="Wohlbrand L."/>
            <person name="Scheve S."/>
            <person name="Hinrichs C."/>
            <person name="Reinhardt R."/>
            <person name="Rabus R."/>
        </authorList>
    </citation>
    <scope>NUCLEOTIDE SEQUENCE</scope>
    <source>
        <strain evidence="3">4be13</strain>
    </source>
</reference>
<sequence length="449" mass="50792">MKKYLVTGLLFAWVFMLAACGGGDDSEGGGNSQISDLSETEIFQYIPLDCSTEKQNKFVYEIMTNSYLWYDKVPEVDYRDYASPEALLDAIKYDTLDKWSYITSKEKFYAYFKYGEYISMGFGLKYDTNGDVRVSFVYKNSPADLAGIKRGEKLIEINEKTVKEIEDSHLWNNVSGPDEVGITSLLALEDSEGLVRETEIRKERISINTVLYDEILMISGLKIGYLVFKSFIESSPTELDTVFDSFKQEEIDELILDLRYNTGGKLSVARHLASLIAGDNAAGEIFQKYIHNDKYRDRDYVMYFTKPPKALDLDRVVIITSESTCSASESVINNLKPFADVVLIGRDTCGKPVGMYGYDFCDKLILPIEFKTANAHNEGDYFDGIPPTCYSEDDLTMPFGDTQEDSLQEALNYILTESCSDDSARQSFRNQGDRKKIKLNGFRGETGAF</sequence>
<feature type="signal peptide" evidence="1">
    <location>
        <begin position="1"/>
        <end position="18"/>
    </location>
</feature>
<dbReference type="GO" id="GO:0030288">
    <property type="term" value="C:outer membrane-bounded periplasmic space"/>
    <property type="evidence" value="ECO:0007669"/>
    <property type="project" value="TreeGrafter"/>
</dbReference>
<dbReference type="GO" id="GO:0007165">
    <property type="term" value="P:signal transduction"/>
    <property type="evidence" value="ECO:0007669"/>
    <property type="project" value="TreeGrafter"/>
</dbReference>
<dbReference type="InterPro" id="IPR029045">
    <property type="entry name" value="ClpP/crotonase-like_dom_sf"/>
</dbReference>
<dbReference type="Pfam" id="PF03572">
    <property type="entry name" value="Peptidase_S41"/>
    <property type="match status" value="1"/>
</dbReference>
<dbReference type="Gene3D" id="2.30.42.10">
    <property type="match status" value="1"/>
</dbReference>
<dbReference type="Gene3D" id="3.90.226.10">
    <property type="entry name" value="2-enoyl-CoA Hydratase, Chain A, domain 1"/>
    <property type="match status" value="1"/>
</dbReference>
<keyword evidence="4" id="KW-1185">Reference proteome</keyword>
<dbReference type="SUPFAM" id="SSF50156">
    <property type="entry name" value="PDZ domain-like"/>
    <property type="match status" value="1"/>
</dbReference>
<feature type="domain" description="PDZ" evidence="2">
    <location>
        <begin position="115"/>
        <end position="165"/>
    </location>
</feature>
<dbReference type="PANTHER" id="PTHR32060:SF30">
    <property type="entry name" value="CARBOXY-TERMINAL PROCESSING PROTEASE CTPA"/>
    <property type="match status" value="1"/>
</dbReference>
<dbReference type="AlphaFoldDB" id="A0A975BLI9"/>
<dbReference type="SMART" id="SM00228">
    <property type="entry name" value="PDZ"/>
    <property type="match status" value="1"/>
</dbReference>
<dbReference type="PANTHER" id="PTHR32060">
    <property type="entry name" value="TAIL-SPECIFIC PROTEASE"/>
    <property type="match status" value="1"/>
</dbReference>
<accession>A0A975BLI9</accession>
<gene>
    <name evidence="3" type="ORF">dnm_033550</name>
</gene>
<dbReference type="GO" id="GO:0008236">
    <property type="term" value="F:serine-type peptidase activity"/>
    <property type="evidence" value="ECO:0007669"/>
    <property type="project" value="InterPro"/>
</dbReference>
<feature type="chain" id="PRO_5037399532" evidence="1">
    <location>
        <begin position="19"/>
        <end position="449"/>
    </location>
</feature>
<dbReference type="InterPro" id="IPR005151">
    <property type="entry name" value="Tail-specific_protease"/>
</dbReference>
<dbReference type="Pfam" id="PF00595">
    <property type="entry name" value="PDZ"/>
    <property type="match status" value="1"/>
</dbReference>
<dbReference type="Pfam" id="PF18294">
    <property type="entry name" value="Pept_S41_N"/>
    <property type="match status" value="1"/>
</dbReference>
<dbReference type="GO" id="GO:0004175">
    <property type="term" value="F:endopeptidase activity"/>
    <property type="evidence" value="ECO:0007669"/>
    <property type="project" value="TreeGrafter"/>
</dbReference>
<name>A0A975BLI9_9BACT</name>
<evidence type="ECO:0000256" key="1">
    <source>
        <dbReference type="SAM" id="SignalP"/>
    </source>
</evidence>
<dbReference type="KEGG" id="dmm:dnm_033550"/>
<evidence type="ECO:0000313" key="4">
    <source>
        <dbReference type="Proteomes" id="UP000663722"/>
    </source>
</evidence>
<dbReference type="SUPFAM" id="SSF52096">
    <property type="entry name" value="ClpP/crotonase"/>
    <property type="match status" value="1"/>
</dbReference>
<dbReference type="Proteomes" id="UP000663722">
    <property type="component" value="Chromosome"/>
</dbReference>
<organism evidence="3 4">
    <name type="scientific">Desulfonema magnum</name>
    <dbReference type="NCBI Taxonomy" id="45655"/>
    <lineage>
        <taxon>Bacteria</taxon>
        <taxon>Pseudomonadati</taxon>
        <taxon>Thermodesulfobacteriota</taxon>
        <taxon>Desulfobacteria</taxon>
        <taxon>Desulfobacterales</taxon>
        <taxon>Desulfococcaceae</taxon>
        <taxon>Desulfonema</taxon>
    </lineage>
</organism>
<dbReference type="InterPro" id="IPR041613">
    <property type="entry name" value="Pept_S41_N"/>
</dbReference>
<proteinExistence type="predicted"/>
<protein>
    <submittedName>
        <fullName evidence="3">PDZ domain-containing protein</fullName>
    </submittedName>
</protein>
<dbReference type="EMBL" id="CP061800">
    <property type="protein sequence ID" value="QTA87325.1"/>
    <property type="molecule type" value="Genomic_DNA"/>
</dbReference>
<dbReference type="PROSITE" id="PS50106">
    <property type="entry name" value="PDZ"/>
    <property type="match status" value="1"/>
</dbReference>
<dbReference type="RefSeq" id="WP_207682559.1">
    <property type="nucleotide sequence ID" value="NZ_CP061800.1"/>
</dbReference>
<dbReference type="PROSITE" id="PS51257">
    <property type="entry name" value="PROKAR_LIPOPROTEIN"/>
    <property type="match status" value="1"/>
</dbReference>
<dbReference type="InterPro" id="IPR001478">
    <property type="entry name" value="PDZ"/>
</dbReference>
<dbReference type="CDD" id="cd07561">
    <property type="entry name" value="Peptidase_S41_CPP_like"/>
    <property type="match status" value="1"/>
</dbReference>
<evidence type="ECO:0000313" key="3">
    <source>
        <dbReference type="EMBL" id="QTA87325.1"/>
    </source>
</evidence>
<dbReference type="GO" id="GO:0006508">
    <property type="term" value="P:proteolysis"/>
    <property type="evidence" value="ECO:0007669"/>
    <property type="project" value="InterPro"/>
</dbReference>
<evidence type="ECO:0000259" key="2">
    <source>
        <dbReference type="PROSITE" id="PS50106"/>
    </source>
</evidence>
<keyword evidence="1" id="KW-0732">Signal</keyword>
<dbReference type="SMART" id="SM00245">
    <property type="entry name" value="TSPc"/>
    <property type="match status" value="1"/>
</dbReference>
<dbReference type="Gene3D" id="3.30.750.170">
    <property type="match status" value="1"/>
</dbReference>